<proteinExistence type="predicted"/>
<name>A0A919ERQ5_STRFL</name>
<accession>A0A919ERQ5</accession>
<reference evidence="2" key="1">
    <citation type="journal article" date="2014" name="Int. J. Syst. Evol. Microbiol.">
        <title>Complete genome sequence of Corynebacterium casei LMG S-19264T (=DSM 44701T), isolated from a smear-ripened cheese.</title>
        <authorList>
            <consortium name="US DOE Joint Genome Institute (JGI-PGF)"/>
            <person name="Walter F."/>
            <person name="Albersmeier A."/>
            <person name="Kalinowski J."/>
            <person name="Ruckert C."/>
        </authorList>
    </citation>
    <scope>NUCLEOTIDE SEQUENCE</scope>
    <source>
        <strain evidence="2">JCM 4122</strain>
    </source>
</reference>
<organism evidence="2 3">
    <name type="scientific">Streptomyces filamentosus</name>
    <name type="common">Streptomyces roseosporus</name>
    <dbReference type="NCBI Taxonomy" id="67294"/>
    <lineage>
        <taxon>Bacteria</taxon>
        <taxon>Bacillati</taxon>
        <taxon>Actinomycetota</taxon>
        <taxon>Actinomycetes</taxon>
        <taxon>Kitasatosporales</taxon>
        <taxon>Streptomycetaceae</taxon>
        <taxon>Streptomyces</taxon>
    </lineage>
</organism>
<keyword evidence="3" id="KW-1185">Reference proteome</keyword>
<protein>
    <submittedName>
        <fullName evidence="2">Uncharacterized protein</fullName>
    </submittedName>
</protein>
<reference evidence="2" key="2">
    <citation type="submission" date="2020-09" db="EMBL/GenBank/DDBJ databases">
        <authorList>
            <person name="Sun Q."/>
            <person name="Ohkuma M."/>
        </authorList>
    </citation>
    <scope>NUCLEOTIDE SEQUENCE</scope>
    <source>
        <strain evidence="2">JCM 4122</strain>
    </source>
</reference>
<evidence type="ECO:0000313" key="3">
    <source>
        <dbReference type="Proteomes" id="UP000632849"/>
    </source>
</evidence>
<evidence type="ECO:0000313" key="2">
    <source>
        <dbReference type="EMBL" id="GHG13834.1"/>
    </source>
</evidence>
<gene>
    <name evidence="2" type="ORF">GCM10017667_54890</name>
</gene>
<dbReference type="EMBL" id="BNBE01000002">
    <property type="protein sequence ID" value="GHG13834.1"/>
    <property type="molecule type" value="Genomic_DNA"/>
</dbReference>
<sequence>MGEGSVERVVMVFQIRSLAGMWCSLLPDAMADDCLVQRAGGVHVVLRVAAAGTPGRESRPPGGEGRLGEAGR</sequence>
<feature type="region of interest" description="Disordered" evidence="1">
    <location>
        <begin position="51"/>
        <end position="72"/>
    </location>
</feature>
<dbReference type="AlphaFoldDB" id="A0A919ERQ5"/>
<comment type="caution">
    <text evidence="2">The sequence shown here is derived from an EMBL/GenBank/DDBJ whole genome shotgun (WGS) entry which is preliminary data.</text>
</comment>
<dbReference type="Proteomes" id="UP000632849">
    <property type="component" value="Unassembled WGS sequence"/>
</dbReference>
<evidence type="ECO:0000256" key="1">
    <source>
        <dbReference type="SAM" id="MobiDB-lite"/>
    </source>
</evidence>